<feature type="transmembrane region" description="Helical" evidence="1">
    <location>
        <begin position="23"/>
        <end position="41"/>
    </location>
</feature>
<feature type="domain" description="CAAX prenyl protease 2/Lysostaphin resistance protein A-like" evidence="2">
    <location>
        <begin position="110"/>
        <end position="208"/>
    </location>
</feature>
<proteinExistence type="predicted"/>
<evidence type="ECO:0000313" key="4">
    <source>
        <dbReference type="Proteomes" id="UP000231136"/>
    </source>
</evidence>
<reference evidence="3 4" key="1">
    <citation type="submission" date="2017-09" db="EMBL/GenBank/DDBJ databases">
        <title>Depth-based differentiation of microbial function through sediment-hosted aquifers and enrichment of novel symbionts in the deep terrestrial subsurface.</title>
        <authorList>
            <person name="Probst A.J."/>
            <person name="Ladd B."/>
            <person name="Jarett J.K."/>
            <person name="Geller-Mcgrath D.E."/>
            <person name="Sieber C.M."/>
            <person name="Emerson J.B."/>
            <person name="Anantharaman K."/>
            <person name="Thomas B.C."/>
            <person name="Malmstrom R."/>
            <person name="Stieglmeier M."/>
            <person name="Klingl A."/>
            <person name="Woyke T."/>
            <person name="Ryan C.M."/>
            <person name="Banfield J.F."/>
        </authorList>
    </citation>
    <scope>NUCLEOTIDE SEQUENCE [LARGE SCALE GENOMIC DNA]</scope>
    <source>
        <strain evidence="3">CG22_combo_CG10-13_8_21_14_all_43_12</strain>
    </source>
</reference>
<feature type="transmembrane region" description="Helical" evidence="1">
    <location>
        <begin position="143"/>
        <end position="165"/>
    </location>
</feature>
<feature type="transmembrane region" description="Helical" evidence="1">
    <location>
        <begin position="172"/>
        <end position="191"/>
    </location>
</feature>
<keyword evidence="1" id="KW-0472">Membrane</keyword>
<evidence type="ECO:0000256" key="1">
    <source>
        <dbReference type="SAM" id="Phobius"/>
    </source>
</evidence>
<sequence length="212" mass="24137">MVVTLYPPLAGKSVWYHLIVRRLWYYYVYLLLFWGSSRYFVRLPEAIEELWFKPIIWLVPLFWWQLSLKGGRVTIFGKRWSISTLVGFFFGILYFVLIKRFNLSGMKWEVNLIGVALATAVTEELTFSGFIAGYLEKIQKGKWVNLLIVGLMVAVIRLPILLFVYELGVGDLIGVVLFSGASGVINAWIRIETGNTTGSILARMGMNLAVLG</sequence>
<name>A0A2H0DVT4_9BACT</name>
<dbReference type="Pfam" id="PF02517">
    <property type="entry name" value="Rce1-like"/>
    <property type="match status" value="1"/>
</dbReference>
<dbReference type="EMBL" id="PCTR01000049">
    <property type="protein sequence ID" value="PIP85968.1"/>
    <property type="molecule type" value="Genomic_DNA"/>
</dbReference>
<dbReference type="GO" id="GO:0004175">
    <property type="term" value="F:endopeptidase activity"/>
    <property type="evidence" value="ECO:0007669"/>
    <property type="project" value="UniProtKB-ARBA"/>
</dbReference>
<comment type="caution">
    <text evidence="3">The sequence shown here is derived from an EMBL/GenBank/DDBJ whole genome shotgun (WGS) entry which is preliminary data.</text>
</comment>
<organism evidence="3 4">
    <name type="scientific">Candidatus Collierbacteria bacterium CG22_combo_CG10-13_8_21_14_all_43_12</name>
    <dbReference type="NCBI Taxonomy" id="1974537"/>
    <lineage>
        <taxon>Bacteria</taxon>
        <taxon>Candidatus Collieribacteriota</taxon>
    </lineage>
</organism>
<keyword evidence="1" id="KW-1133">Transmembrane helix</keyword>
<feature type="transmembrane region" description="Helical" evidence="1">
    <location>
        <begin position="110"/>
        <end position="131"/>
    </location>
</feature>
<dbReference type="AlphaFoldDB" id="A0A2H0DVT4"/>
<keyword evidence="1" id="KW-0812">Transmembrane</keyword>
<dbReference type="Proteomes" id="UP000231136">
    <property type="component" value="Unassembled WGS sequence"/>
</dbReference>
<evidence type="ECO:0000259" key="2">
    <source>
        <dbReference type="Pfam" id="PF02517"/>
    </source>
</evidence>
<feature type="transmembrane region" description="Helical" evidence="1">
    <location>
        <begin position="80"/>
        <end position="98"/>
    </location>
</feature>
<feature type="transmembrane region" description="Helical" evidence="1">
    <location>
        <begin position="50"/>
        <end position="68"/>
    </location>
</feature>
<accession>A0A2H0DVT4</accession>
<dbReference type="GO" id="GO:0080120">
    <property type="term" value="P:CAAX-box protein maturation"/>
    <property type="evidence" value="ECO:0007669"/>
    <property type="project" value="UniProtKB-ARBA"/>
</dbReference>
<dbReference type="InterPro" id="IPR003675">
    <property type="entry name" value="Rce1/LyrA-like_dom"/>
</dbReference>
<protein>
    <recommendedName>
        <fullName evidence="2">CAAX prenyl protease 2/Lysostaphin resistance protein A-like domain-containing protein</fullName>
    </recommendedName>
</protein>
<evidence type="ECO:0000313" key="3">
    <source>
        <dbReference type="EMBL" id="PIP85968.1"/>
    </source>
</evidence>
<gene>
    <name evidence="3" type="ORF">COW83_01430</name>
</gene>